<evidence type="ECO:0000313" key="1">
    <source>
        <dbReference type="EMBL" id="QNP48360.1"/>
    </source>
</evidence>
<dbReference type="EMBL" id="CP060783">
    <property type="protein sequence ID" value="QNP48360.1"/>
    <property type="molecule type" value="Genomic_DNA"/>
</dbReference>
<name>A0A7H0GJ94_9BURK</name>
<dbReference type="KEGG" id="daer:H9K75_20795"/>
<proteinExistence type="predicted"/>
<accession>A0A7H0GJ94</accession>
<dbReference type="AlphaFoldDB" id="A0A7H0GJ94"/>
<gene>
    <name evidence="1" type="ORF">H9K75_20795</name>
</gene>
<reference evidence="1 2" key="1">
    <citation type="submission" date="2020-08" db="EMBL/GenBank/DDBJ databases">
        <title>Genome sequence of Diaphorobacter aerolatus KACC 16536T.</title>
        <authorList>
            <person name="Hyun D.-W."/>
            <person name="Bae J.-W."/>
        </authorList>
    </citation>
    <scope>NUCLEOTIDE SEQUENCE [LARGE SCALE GENOMIC DNA]</scope>
    <source>
        <strain evidence="1 2">KACC 16536</strain>
    </source>
</reference>
<protein>
    <submittedName>
        <fullName evidence="1">Uncharacterized protein</fullName>
    </submittedName>
</protein>
<sequence>MIEITKLDLLTAERTSQKFRNRIIGGDIIQKLFGEDHTWDIYTINKDGQDISIVAKFVDNNIDPDNNDTYTFKEYDEAYTVENILKRNRRPVEFEVEGFTEPVKLFEQENKQSCVSISGEKPKSLNVQLSPCAEQYFKECAQKHLIQNATEKVQFHGDATKSFGFDSSNGTYNQRNLNQKQLDSRLYIAAQLPSEIVFKDLCARGADINNPMYVERTIEAVIRSNNKDLVGTVMIDMNLEPTPAVRKVIMDNQKFECGPYAAKILETFDRHKDLEQSLAVKPQLKQERRMKI</sequence>
<evidence type="ECO:0000313" key="2">
    <source>
        <dbReference type="Proteomes" id="UP000516028"/>
    </source>
</evidence>
<dbReference type="Proteomes" id="UP000516028">
    <property type="component" value="Chromosome"/>
</dbReference>
<organism evidence="1 2">
    <name type="scientific">Diaphorobacter aerolatus</name>
    <dbReference type="NCBI Taxonomy" id="1288495"/>
    <lineage>
        <taxon>Bacteria</taxon>
        <taxon>Pseudomonadati</taxon>
        <taxon>Pseudomonadota</taxon>
        <taxon>Betaproteobacteria</taxon>
        <taxon>Burkholderiales</taxon>
        <taxon>Comamonadaceae</taxon>
        <taxon>Diaphorobacter</taxon>
    </lineage>
</organism>
<keyword evidence="2" id="KW-1185">Reference proteome</keyword>
<dbReference type="RefSeq" id="WP_187723958.1">
    <property type="nucleotide sequence ID" value="NZ_CP060783.1"/>
</dbReference>